<name>A0ABV1SHE8_9RHOB</name>
<sequence>MCASFRLIAGLLAAYAGLAAPACSENASGFQYLGWSRFQYNDLIGDGHDRWQSGGISVSVLAGRAPEATLPAQPFALWEFRLSGAVIAPQSLTRPAAQDRRYVSRSELSARSYFEQGGWQGMVGFSLVGIGPDTLPGKVQKELHDLLDQPDPSAAQDNQLGDEIWPMVAAELRYPVELGPQTRLVPFVSGKSGDEDLLTAGVDLLINAPQPMLWLRDDTLGRLYMGLGDKYTGGTTFGLGADVTHVGHSNLFPEGGVEAEDTRYRLRAFVSHSWDNMRLSYGATWLSEEYVGQPEGQVVGDLRLDIRF</sequence>
<organism evidence="2 3">
    <name type="scientific">Thioclava kandeliae</name>
    <dbReference type="NCBI Taxonomy" id="3070818"/>
    <lineage>
        <taxon>Bacteria</taxon>
        <taxon>Pseudomonadati</taxon>
        <taxon>Pseudomonadota</taxon>
        <taxon>Alphaproteobacteria</taxon>
        <taxon>Rhodobacterales</taxon>
        <taxon>Paracoccaceae</taxon>
        <taxon>Thioclava</taxon>
    </lineage>
</organism>
<dbReference type="Proteomes" id="UP001438953">
    <property type="component" value="Unassembled WGS sequence"/>
</dbReference>
<dbReference type="Gene3D" id="2.40.128.140">
    <property type="entry name" value="Outer membrane protein"/>
    <property type="match status" value="1"/>
</dbReference>
<feature type="chain" id="PRO_5045885874" evidence="1">
    <location>
        <begin position="23"/>
        <end position="308"/>
    </location>
</feature>
<protein>
    <submittedName>
        <fullName evidence="2">Lipid A-modifier LpxR family protein</fullName>
    </submittedName>
</protein>
<reference evidence="2 3" key="2">
    <citation type="submission" date="2024-06" db="EMBL/GenBank/DDBJ databases">
        <title>Thioclava kandeliae sp. nov. from a rhizosphere soil sample of Kandelia candel in a mangrove.</title>
        <authorList>
            <person name="Mu T."/>
        </authorList>
    </citation>
    <scope>NUCLEOTIDE SEQUENCE [LARGE SCALE GENOMIC DNA]</scope>
    <source>
        <strain evidence="2 3">CPCC 100088</strain>
    </source>
</reference>
<evidence type="ECO:0000313" key="3">
    <source>
        <dbReference type="Proteomes" id="UP001438953"/>
    </source>
</evidence>
<dbReference type="InterPro" id="IPR037107">
    <property type="entry name" value="Put_OMP_sf"/>
</dbReference>
<comment type="caution">
    <text evidence="2">The sequence shown here is derived from an EMBL/GenBank/DDBJ whole genome shotgun (WGS) entry which is preliminary data.</text>
</comment>
<dbReference type="EMBL" id="JAYWLC010000007">
    <property type="protein sequence ID" value="MER5172330.1"/>
    <property type="molecule type" value="Genomic_DNA"/>
</dbReference>
<feature type="signal peptide" evidence="1">
    <location>
        <begin position="1"/>
        <end position="22"/>
    </location>
</feature>
<dbReference type="InterPro" id="IPR018707">
    <property type="entry name" value="LpxR"/>
</dbReference>
<evidence type="ECO:0000256" key="1">
    <source>
        <dbReference type="SAM" id="SignalP"/>
    </source>
</evidence>
<proteinExistence type="predicted"/>
<dbReference type="Pfam" id="PF09982">
    <property type="entry name" value="LpxR"/>
    <property type="match status" value="1"/>
</dbReference>
<keyword evidence="1" id="KW-0732">Signal</keyword>
<dbReference type="RefSeq" id="WP_350937092.1">
    <property type="nucleotide sequence ID" value="NZ_JAYWLC010000007.1"/>
</dbReference>
<accession>A0ABV1SHE8</accession>
<reference evidence="2 3" key="1">
    <citation type="submission" date="2024-01" db="EMBL/GenBank/DDBJ databases">
        <authorList>
            <person name="Deng Y."/>
            <person name="Su J."/>
        </authorList>
    </citation>
    <scope>NUCLEOTIDE SEQUENCE [LARGE SCALE GENOMIC DNA]</scope>
    <source>
        <strain evidence="2 3">CPCC 100088</strain>
    </source>
</reference>
<gene>
    <name evidence="2" type="ORF">VSX56_11140</name>
</gene>
<evidence type="ECO:0000313" key="2">
    <source>
        <dbReference type="EMBL" id="MER5172330.1"/>
    </source>
</evidence>
<keyword evidence="3" id="KW-1185">Reference proteome</keyword>